<sequence>MKLLIIAASIVISSIVAQQQQQQRRQQQQQQQQQQLQEQVPPFLVGAPQNVVNEFREIIATGGQRTDKQMEQAIESWIARQNQKIQQAFQQFKKQAIAAMQQIEAQHKLAAAKFSPAAKQADLRLSAIAKDPMLTASQKEAQIRQVVNSLAPSVKQELQNAMQG</sequence>
<evidence type="ECO:0000313" key="2">
    <source>
        <dbReference type="Proteomes" id="UP000887581"/>
    </source>
</evidence>
<evidence type="ECO:0000256" key="1">
    <source>
        <dbReference type="SAM" id="SignalP"/>
    </source>
</evidence>
<accession>A0A915Q1M1</accession>
<keyword evidence="1" id="KW-0732">Signal</keyword>
<evidence type="ECO:0000313" key="3">
    <source>
        <dbReference type="WBParaSite" id="sdigi.contig459.g8465.t1"/>
    </source>
</evidence>
<proteinExistence type="predicted"/>
<dbReference type="AlphaFoldDB" id="A0A915Q1M1"/>
<name>A0A915Q1M1_9BILA</name>
<protein>
    <submittedName>
        <fullName evidence="3">SXP/RAL-2 family protein Ani s 5-like cation-binding domain-containing protein</fullName>
    </submittedName>
</protein>
<keyword evidence="2" id="KW-1185">Reference proteome</keyword>
<feature type="signal peptide" evidence="1">
    <location>
        <begin position="1"/>
        <end position="17"/>
    </location>
</feature>
<feature type="chain" id="PRO_5037618788" evidence="1">
    <location>
        <begin position="18"/>
        <end position="164"/>
    </location>
</feature>
<organism evidence="2 3">
    <name type="scientific">Setaria digitata</name>
    <dbReference type="NCBI Taxonomy" id="48799"/>
    <lineage>
        <taxon>Eukaryota</taxon>
        <taxon>Metazoa</taxon>
        <taxon>Ecdysozoa</taxon>
        <taxon>Nematoda</taxon>
        <taxon>Chromadorea</taxon>
        <taxon>Rhabditida</taxon>
        <taxon>Spirurina</taxon>
        <taxon>Spiruromorpha</taxon>
        <taxon>Filarioidea</taxon>
        <taxon>Setariidae</taxon>
        <taxon>Setaria</taxon>
    </lineage>
</organism>
<dbReference type="Proteomes" id="UP000887581">
    <property type="component" value="Unplaced"/>
</dbReference>
<dbReference type="WBParaSite" id="sdigi.contig459.g8465.t1">
    <property type="protein sequence ID" value="sdigi.contig459.g8465.t1"/>
    <property type="gene ID" value="sdigi.contig459.g8465"/>
</dbReference>
<reference evidence="3" key="1">
    <citation type="submission" date="2022-11" db="UniProtKB">
        <authorList>
            <consortium name="WormBaseParasite"/>
        </authorList>
    </citation>
    <scope>IDENTIFICATION</scope>
</reference>